<protein>
    <submittedName>
        <fullName evidence="1">Uncharacterized protein</fullName>
    </submittedName>
</protein>
<gene>
    <name evidence="1" type="ORF">TIFTF001_018809</name>
</gene>
<name>A0AA88DB35_FICCA</name>
<accession>A0AA88DB35</accession>
<dbReference type="Proteomes" id="UP001187192">
    <property type="component" value="Unassembled WGS sequence"/>
</dbReference>
<comment type="caution">
    <text evidence="1">The sequence shown here is derived from an EMBL/GenBank/DDBJ whole genome shotgun (WGS) entry which is preliminary data.</text>
</comment>
<reference evidence="1" key="1">
    <citation type="submission" date="2023-07" db="EMBL/GenBank/DDBJ databases">
        <title>draft genome sequence of fig (Ficus carica).</title>
        <authorList>
            <person name="Takahashi T."/>
            <person name="Nishimura K."/>
        </authorList>
    </citation>
    <scope>NUCLEOTIDE SEQUENCE</scope>
</reference>
<proteinExistence type="predicted"/>
<keyword evidence="2" id="KW-1185">Reference proteome</keyword>
<dbReference type="AlphaFoldDB" id="A0AA88DB35"/>
<organism evidence="1 2">
    <name type="scientific">Ficus carica</name>
    <name type="common">Common fig</name>
    <dbReference type="NCBI Taxonomy" id="3494"/>
    <lineage>
        <taxon>Eukaryota</taxon>
        <taxon>Viridiplantae</taxon>
        <taxon>Streptophyta</taxon>
        <taxon>Embryophyta</taxon>
        <taxon>Tracheophyta</taxon>
        <taxon>Spermatophyta</taxon>
        <taxon>Magnoliopsida</taxon>
        <taxon>eudicotyledons</taxon>
        <taxon>Gunneridae</taxon>
        <taxon>Pentapetalae</taxon>
        <taxon>rosids</taxon>
        <taxon>fabids</taxon>
        <taxon>Rosales</taxon>
        <taxon>Moraceae</taxon>
        <taxon>Ficeae</taxon>
        <taxon>Ficus</taxon>
    </lineage>
</organism>
<dbReference type="EMBL" id="BTGU01000031">
    <property type="protein sequence ID" value="GMN49646.1"/>
    <property type="molecule type" value="Genomic_DNA"/>
</dbReference>
<sequence>MIVHAIALRGGPISAMGGGGSRSCCGGFWVFLFGRYWSVTGYYPVGGCGFQLFTTGILRRRWLSMDDQMVTKQLPTGEHLLAGIVVDGNHPITWLPTIDWPISSWISACILVTNRQPNVYQTVTNRHPSIGRYRHGR</sequence>
<evidence type="ECO:0000313" key="2">
    <source>
        <dbReference type="Proteomes" id="UP001187192"/>
    </source>
</evidence>
<evidence type="ECO:0000313" key="1">
    <source>
        <dbReference type="EMBL" id="GMN49646.1"/>
    </source>
</evidence>